<dbReference type="RefSeq" id="WP_090980443.1">
    <property type="nucleotide sequence ID" value="NZ_FOJM01000002.1"/>
</dbReference>
<accession>A0A1I0SNV1</accession>
<evidence type="ECO:0000313" key="2">
    <source>
        <dbReference type="Proteomes" id="UP000198836"/>
    </source>
</evidence>
<sequence>MKKELSLPALVLVTVLVMGALPFKGNAQRAVFDSRHFGIVNENFAVRSAAEMMHNEFLDRINTSLKQINLNCATVVAAQAMIYEGLSNVNSALTGGLMVKSMAAVCGDILNYSSRMTELAKSQPYLLLFAEEMYREMNARAMRLFGEVSGFVLKSSNDILMDHAARDALLRKINTELHILSGLTYGAWKAMYYAKIKGVFYSLNPFASFINQDRSMVGDIIRNAKYSKR</sequence>
<dbReference type="STRING" id="332999.SAMN04488511_102241"/>
<keyword evidence="2" id="KW-1185">Reference proteome</keyword>
<organism evidence="1 2">
    <name type="scientific">Pedobacter suwonensis</name>
    <dbReference type="NCBI Taxonomy" id="332999"/>
    <lineage>
        <taxon>Bacteria</taxon>
        <taxon>Pseudomonadati</taxon>
        <taxon>Bacteroidota</taxon>
        <taxon>Sphingobacteriia</taxon>
        <taxon>Sphingobacteriales</taxon>
        <taxon>Sphingobacteriaceae</taxon>
        <taxon>Pedobacter</taxon>
    </lineage>
</organism>
<dbReference type="EMBL" id="FOJM01000002">
    <property type="protein sequence ID" value="SFA41097.1"/>
    <property type="molecule type" value="Genomic_DNA"/>
</dbReference>
<dbReference type="Proteomes" id="UP000198836">
    <property type="component" value="Unassembled WGS sequence"/>
</dbReference>
<dbReference type="OrthoDB" id="1243758at2"/>
<evidence type="ECO:0000313" key="1">
    <source>
        <dbReference type="EMBL" id="SFA41097.1"/>
    </source>
</evidence>
<name>A0A1I0SNV1_9SPHI</name>
<gene>
    <name evidence="1" type="ORF">SAMN04488511_102241</name>
</gene>
<proteinExistence type="predicted"/>
<dbReference type="AlphaFoldDB" id="A0A1I0SNV1"/>
<protein>
    <submittedName>
        <fullName evidence="1">Uncharacterized protein</fullName>
    </submittedName>
</protein>
<reference evidence="2" key="1">
    <citation type="submission" date="2016-10" db="EMBL/GenBank/DDBJ databases">
        <authorList>
            <person name="Varghese N."/>
            <person name="Submissions S."/>
        </authorList>
    </citation>
    <scope>NUCLEOTIDE SEQUENCE [LARGE SCALE GENOMIC DNA]</scope>
    <source>
        <strain evidence="2">DSM 18130</strain>
    </source>
</reference>